<evidence type="ECO:0000313" key="1">
    <source>
        <dbReference type="EMBL" id="MCI91665.1"/>
    </source>
</evidence>
<evidence type="ECO:0000313" key="2">
    <source>
        <dbReference type="Proteomes" id="UP000265520"/>
    </source>
</evidence>
<name>A0A392VYB3_9FABA</name>
<organism evidence="1 2">
    <name type="scientific">Trifolium medium</name>
    <dbReference type="NCBI Taxonomy" id="97028"/>
    <lineage>
        <taxon>Eukaryota</taxon>
        <taxon>Viridiplantae</taxon>
        <taxon>Streptophyta</taxon>
        <taxon>Embryophyta</taxon>
        <taxon>Tracheophyta</taxon>
        <taxon>Spermatophyta</taxon>
        <taxon>Magnoliopsida</taxon>
        <taxon>eudicotyledons</taxon>
        <taxon>Gunneridae</taxon>
        <taxon>Pentapetalae</taxon>
        <taxon>rosids</taxon>
        <taxon>fabids</taxon>
        <taxon>Fabales</taxon>
        <taxon>Fabaceae</taxon>
        <taxon>Papilionoideae</taxon>
        <taxon>50 kb inversion clade</taxon>
        <taxon>NPAAA clade</taxon>
        <taxon>Hologalegina</taxon>
        <taxon>IRL clade</taxon>
        <taxon>Trifolieae</taxon>
        <taxon>Trifolium</taxon>
    </lineage>
</organism>
<dbReference type="EMBL" id="LXQA011279026">
    <property type="protein sequence ID" value="MCI91665.1"/>
    <property type="molecule type" value="Genomic_DNA"/>
</dbReference>
<dbReference type="AlphaFoldDB" id="A0A392VYB3"/>
<accession>A0A392VYB3</accession>
<proteinExistence type="predicted"/>
<feature type="non-terminal residue" evidence="1">
    <location>
        <position position="1"/>
    </location>
</feature>
<keyword evidence="2" id="KW-1185">Reference proteome</keyword>
<sequence>QNTVRAAGCDEDDVADDFVTRNFDLGANVYPTFFTHCAS</sequence>
<comment type="caution">
    <text evidence="1">The sequence shown here is derived from an EMBL/GenBank/DDBJ whole genome shotgun (WGS) entry which is preliminary data.</text>
</comment>
<protein>
    <submittedName>
        <fullName evidence="1">Uncharacterized protein</fullName>
    </submittedName>
</protein>
<dbReference type="Proteomes" id="UP000265520">
    <property type="component" value="Unassembled WGS sequence"/>
</dbReference>
<reference evidence="1 2" key="1">
    <citation type="journal article" date="2018" name="Front. Plant Sci.">
        <title>Red Clover (Trifolium pratense) and Zigzag Clover (T. medium) - A Picture of Genomic Similarities and Differences.</title>
        <authorList>
            <person name="Dluhosova J."/>
            <person name="Istvanek J."/>
            <person name="Nedelnik J."/>
            <person name="Repkova J."/>
        </authorList>
    </citation>
    <scope>NUCLEOTIDE SEQUENCE [LARGE SCALE GENOMIC DNA]</scope>
    <source>
        <strain evidence="2">cv. 10/8</strain>
        <tissue evidence="1">Leaf</tissue>
    </source>
</reference>